<evidence type="ECO:0000313" key="5">
    <source>
        <dbReference type="EMBL" id="QUW03729.1"/>
    </source>
</evidence>
<feature type="transmembrane region" description="Helical" evidence="4">
    <location>
        <begin position="197"/>
        <end position="216"/>
    </location>
</feature>
<keyword evidence="4" id="KW-0472">Membrane</keyword>
<feature type="repeat" description="TPR" evidence="3">
    <location>
        <begin position="451"/>
        <end position="484"/>
    </location>
</feature>
<evidence type="ECO:0000313" key="6">
    <source>
        <dbReference type="Proteomes" id="UP000676506"/>
    </source>
</evidence>
<accession>A0ABX8B9W1</accession>
<evidence type="ECO:0000256" key="1">
    <source>
        <dbReference type="ARBA" id="ARBA00022737"/>
    </source>
</evidence>
<name>A0ABX8B9W1_9BACT</name>
<feature type="transmembrane region" description="Helical" evidence="4">
    <location>
        <begin position="374"/>
        <end position="396"/>
    </location>
</feature>
<dbReference type="SUPFAM" id="SSF48452">
    <property type="entry name" value="TPR-like"/>
    <property type="match status" value="2"/>
</dbReference>
<feature type="transmembrane region" description="Helical" evidence="4">
    <location>
        <begin position="255"/>
        <end position="277"/>
    </location>
</feature>
<organism evidence="5 6">
    <name type="scientific">Chloracidobacterium validum</name>
    <dbReference type="NCBI Taxonomy" id="2821543"/>
    <lineage>
        <taxon>Bacteria</taxon>
        <taxon>Pseudomonadati</taxon>
        <taxon>Acidobacteriota</taxon>
        <taxon>Terriglobia</taxon>
        <taxon>Terriglobales</taxon>
        <taxon>Acidobacteriaceae</taxon>
        <taxon>Chloracidobacterium</taxon>
    </lineage>
</organism>
<dbReference type="PANTHER" id="PTHR44227:SF3">
    <property type="entry name" value="PROTEIN O-MANNOSYL-TRANSFERASE TMTC4"/>
    <property type="match status" value="1"/>
</dbReference>
<dbReference type="SMART" id="SM00028">
    <property type="entry name" value="TPR"/>
    <property type="match status" value="6"/>
</dbReference>
<keyword evidence="4" id="KW-1133">Transmembrane helix</keyword>
<feature type="transmembrane region" description="Helical" evidence="4">
    <location>
        <begin position="54"/>
        <end position="71"/>
    </location>
</feature>
<feature type="transmembrane region" description="Helical" evidence="4">
    <location>
        <begin position="91"/>
        <end position="109"/>
    </location>
</feature>
<dbReference type="Pfam" id="PF07719">
    <property type="entry name" value="TPR_2"/>
    <property type="match status" value="1"/>
</dbReference>
<dbReference type="EMBL" id="CP072648">
    <property type="protein sequence ID" value="QUW03729.1"/>
    <property type="molecule type" value="Genomic_DNA"/>
</dbReference>
<feature type="transmembrane region" description="Helical" evidence="4">
    <location>
        <begin position="158"/>
        <end position="177"/>
    </location>
</feature>
<feature type="repeat" description="TPR" evidence="3">
    <location>
        <begin position="520"/>
        <end position="553"/>
    </location>
</feature>
<dbReference type="Proteomes" id="UP000676506">
    <property type="component" value="Chromosome 1"/>
</dbReference>
<keyword evidence="4" id="KW-0812">Transmembrane</keyword>
<proteinExistence type="predicted"/>
<dbReference type="RefSeq" id="WP_211429619.1">
    <property type="nucleotide sequence ID" value="NZ_CP072648.1"/>
</dbReference>
<keyword evidence="6" id="KW-1185">Reference proteome</keyword>
<feature type="transmembrane region" description="Helical" evidence="4">
    <location>
        <begin position="29"/>
        <end position="48"/>
    </location>
</feature>
<gene>
    <name evidence="5" type="ORF">J8C06_04665</name>
</gene>
<evidence type="ECO:0000256" key="3">
    <source>
        <dbReference type="PROSITE-ProRule" id="PRU00339"/>
    </source>
</evidence>
<dbReference type="InterPro" id="IPR013105">
    <property type="entry name" value="TPR_2"/>
</dbReference>
<sequence>MDNRSITETTLPEASQPTDHPPRWLYGRLTDLTIGCGLWSLPLLLVSYTVEPHFAGSFALAFYALALVCNYPHYAATWHRACATPAARTRYGTVLMWSSLATAAGLLLVHAHPPLLVWAFTLYVFWSPWHYTGQNYGIALMFARRNGLGALDRHMQRWLWGAFALPYAMLLTAFNSGASADPLLYSVELPPPVAKTLIGVFGAAFFLITFIIGRKLRQRHDWQASGPTLALLATQALWFIPAAGIVLAGEAVFQVRYTSGMLAVLHSAQYLWVTSHYARREQGAQWRPWSYVVFLFAVGVLLFIPGPWVASLVFGLDFTTSFLAFTALVNIHHFILDGAVWKLREPHVAAVLVRDQMADTPKAVAARTPWLRRLGLSAAVVGLAVLAGVDLIKFMLGGRTTDVAALTQAIQLNPNDALVAARLARLALAEGDRLRAREALEKVVAVNPYDAEHQAMLGQILIEQGEYDAAYRHYQNFHHHLPNNVAALVNLGTLAARQGAETDAMAAWERAVQLDPDGQPIAWANLGDAYMRANRHQDAAKAYEKGLQALPSGPEAQRQSLEWTLKLGDSYAAIGKADAAERCYATVFEAASTLPALDLASVTATRQADLHAQHARLDRAAEHHHLAIRLAQESQSLTTQGAAWYEYALFMARHGASPELVFAACLQAETCFRNQGMSQAAVSTIQSHRQAAEDAVGTQAAHIRAQLAETLDRARAWKPAPSR</sequence>
<feature type="repeat" description="TPR" evidence="3">
    <location>
        <begin position="485"/>
        <end position="518"/>
    </location>
</feature>
<evidence type="ECO:0000256" key="4">
    <source>
        <dbReference type="SAM" id="Phobius"/>
    </source>
</evidence>
<dbReference type="Gene3D" id="1.25.40.10">
    <property type="entry name" value="Tetratricopeptide repeat domain"/>
    <property type="match status" value="1"/>
</dbReference>
<evidence type="ECO:0000256" key="2">
    <source>
        <dbReference type="ARBA" id="ARBA00022803"/>
    </source>
</evidence>
<feature type="transmembrane region" description="Helical" evidence="4">
    <location>
        <begin position="115"/>
        <end position="137"/>
    </location>
</feature>
<dbReference type="InterPro" id="IPR052346">
    <property type="entry name" value="O-mannosyl-transferase_TMTC"/>
</dbReference>
<dbReference type="InterPro" id="IPR011990">
    <property type="entry name" value="TPR-like_helical_dom_sf"/>
</dbReference>
<reference evidence="5 6" key="1">
    <citation type="submission" date="2021-03" db="EMBL/GenBank/DDBJ databases">
        <title>Genomic and phenotypic characterization of Chloracidobacterium isolates provides evidence for multiple species.</title>
        <authorList>
            <person name="Saini M.K."/>
            <person name="Costas A.M.G."/>
            <person name="Tank M."/>
            <person name="Bryant D.A."/>
        </authorList>
    </citation>
    <scope>NUCLEOTIDE SEQUENCE [LARGE SCALE GENOMIC DNA]</scope>
    <source>
        <strain evidence="5 6">BV2-C</strain>
    </source>
</reference>
<feature type="transmembrane region" description="Helical" evidence="4">
    <location>
        <begin position="289"/>
        <end position="308"/>
    </location>
</feature>
<dbReference type="PANTHER" id="PTHR44227">
    <property type="match status" value="1"/>
</dbReference>
<keyword evidence="2 3" id="KW-0802">TPR repeat</keyword>
<keyword evidence="1" id="KW-0677">Repeat</keyword>
<dbReference type="Pfam" id="PF13432">
    <property type="entry name" value="TPR_16"/>
    <property type="match status" value="2"/>
</dbReference>
<dbReference type="PROSITE" id="PS50005">
    <property type="entry name" value="TPR"/>
    <property type="match status" value="3"/>
</dbReference>
<feature type="transmembrane region" description="Helical" evidence="4">
    <location>
        <begin position="314"/>
        <end position="336"/>
    </location>
</feature>
<dbReference type="InterPro" id="IPR019734">
    <property type="entry name" value="TPR_rpt"/>
</dbReference>
<feature type="transmembrane region" description="Helical" evidence="4">
    <location>
        <begin position="228"/>
        <end position="249"/>
    </location>
</feature>
<protein>
    <submittedName>
        <fullName evidence="5">Tetratricopeptide repeat protein</fullName>
    </submittedName>
</protein>